<dbReference type="STRING" id="1220924.W2RII4"/>
<dbReference type="GeneID" id="19975902"/>
<sequence length="363" mass="40501">MSRAVSSIAIWTMSMFRRQANDNHVTKTYQGLAIERVRRAIEDPTERKSYATILAALILQLQENLTAVHEQYTAKSTHHDGAVALITQDGLDAICTQHKRYLLSHILHTEVSSAIRGQRTVRMCLGCWDVVPENASTKLDLIGVSIANLRHHVTQLFSGDLQKNSNVPARPQMLEKTHSEAKRIYTDLIAWSRVPYHLGNRQTVAAISDLIDTSLSFPSFHDFNRSDPKLPEYIRNGDFMSLREHTNHVIVQGPWHILSTLTHVLNLVSEGIGNASGEDIGGISHLIRPGQIIWMQDQVVRIARLQNLGNIHAGSDASDIDADATKFNFSTGTCLPQWDAWTQGGVDRLVSCIREGMKWSSGS</sequence>
<accession>W2RII4</accession>
<dbReference type="VEuPathDB" id="FungiDB:HMPREF1541_08563"/>
<reference evidence="1 2" key="1">
    <citation type="submission" date="2013-03" db="EMBL/GenBank/DDBJ databases">
        <title>The Genome Sequence of Phialophora europaea CBS 101466.</title>
        <authorList>
            <consortium name="The Broad Institute Genomics Platform"/>
            <person name="Cuomo C."/>
            <person name="de Hoog S."/>
            <person name="Gorbushina A."/>
            <person name="Walker B."/>
            <person name="Young S.K."/>
            <person name="Zeng Q."/>
            <person name="Gargeya S."/>
            <person name="Fitzgerald M."/>
            <person name="Haas B."/>
            <person name="Abouelleil A."/>
            <person name="Allen A.W."/>
            <person name="Alvarado L."/>
            <person name="Arachchi H.M."/>
            <person name="Berlin A.M."/>
            <person name="Chapman S.B."/>
            <person name="Gainer-Dewar J."/>
            <person name="Goldberg J."/>
            <person name="Griggs A."/>
            <person name="Gujja S."/>
            <person name="Hansen M."/>
            <person name="Howarth C."/>
            <person name="Imamovic A."/>
            <person name="Ireland A."/>
            <person name="Larimer J."/>
            <person name="McCowan C."/>
            <person name="Murphy C."/>
            <person name="Pearson M."/>
            <person name="Poon T.W."/>
            <person name="Priest M."/>
            <person name="Roberts A."/>
            <person name="Saif S."/>
            <person name="Shea T."/>
            <person name="Sisk P."/>
            <person name="Sykes S."/>
            <person name="Wortman J."/>
            <person name="Nusbaum C."/>
            <person name="Birren B."/>
        </authorList>
    </citation>
    <scope>NUCLEOTIDE SEQUENCE [LARGE SCALE GENOMIC DNA]</scope>
    <source>
        <strain evidence="1 2">CBS 101466</strain>
    </source>
</reference>
<dbReference type="OrthoDB" id="2991872at2759"/>
<dbReference type="AlphaFoldDB" id="W2RII4"/>
<dbReference type="EMBL" id="KB822725">
    <property type="protein sequence ID" value="ETN36286.1"/>
    <property type="molecule type" value="Genomic_DNA"/>
</dbReference>
<evidence type="ECO:0000313" key="1">
    <source>
        <dbReference type="EMBL" id="ETN36286.1"/>
    </source>
</evidence>
<dbReference type="HOGENOM" id="CLU_762948_0_0_1"/>
<keyword evidence="2" id="KW-1185">Reference proteome</keyword>
<proteinExistence type="predicted"/>
<name>W2RII4_CYPE1</name>
<dbReference type="eggNOG" id="ENOG502SHMT">
    <property type="taxonomic scope" value="Eukaryota"/>
</dbReference>
<dbReference type="Proteomes" id="UP000030752">
    <property type="component" value="Unassembled WGS sequence"/>
</dbReference>
<evidence type="ECO:0000313" key="2">
    <source>
        <dbReference type="Proteomes" id="UP000030752"/>
    </source>
</evidence>
<gene>
    <name evidence="1" type="ORF">HMPREF1541_08563</name>
</gene>
<dbReference type="InParanoid" id="W2RII4"/>
<dbReference type="RefSeq" id="XP_008721104.1">
    <property type="nucleotide sequence ID" value="XM_008722882.1"/>
</dbReference>
<protein>
    <submittedName>
        <fullName evidence="1">Uncharacterized protein</fullName>
    </submittedName>
</protein>
<organism evidence="1 2">
    <name type="scientific">Cyphellophora europaea (strain CBS 101466)</name>
    <name type="common">Phialophora europaea</name>
    <dbReference type="NCBI Taxonomy" id="1220924"/>
    <lineage>
        <taxon>Eukaryota</taxon>
        <taxon>Fungi</taxon>
        <taxon>Dikarya</taxon>
        <taxon>Ascomycota</taxon>
        <taxon>Pezizomycotina</taxon>
        <taxon>Eurotiomycetes</taxon>
        <taxon>Chaetothyriomycetidae</taxon>
        <taxon>Chaetothyriales</taxon>
        <taxon>Cyphellophoraceae</taxon>
        <taxon>Cyphellophora</taxon>
    </lineage>
</organism>